<feature type="transmembrane region" description="Helical" evidence="1">
    <location>
        <begin position="212"/>
        <end position="234"/>
    </location>
</feature>
<reference evidence="2" key="1">
    <citation type="journal article" date="2021" name="PeerJ">
        <title>Extensive microbial diversity within the chicken gut microbiome revealed by metagenomics and culture.</title>
        <authorList>
            <person name="Gilroy R."/>
            <person name="Ravi A."/>
            <person name="Getino M."/>
            <person name="Pursley I."/>
            <person name="Horton D.L."/>
            <person name="Alikhan N.F."/>
            <person name="Baker D."/>
            <person name="Gharbi K."/>
            <person name="Hall N."/>
            <person name="Watson M."/>
            <person name="Adriaenssens E.M."/>
            <person name="Foster-Nyarko E."/>
            <person name="Jarju S."/>
            <person name="Secka A."/>
            <person name="Antonio M."/>
            <person name="Oren A."/>
            <person name="Chaudhuri R.R."/>
            <person name="La Ragione R."/>
            <person name="Hildebrand F."/>
            <person name="Pallen M.J."/>
        </authorList>
    </citation>
    <scope>NUCLEOTIDE SEQUENCE</scope>
    <source>
        <strain evidence="2">ChiGjej1B1-13045</strain>
    </source>
</reference>
<keyword evidence="1" id="KW-1133">Transmembrane helix</keyword>
<gene>
    <name evidence="2" type="ORF">H9817_07950</name>
</gene>
<dbReference type="Proteomes" id="UP000824017">
    <property type="component" value="Unassembled WGS sequence"/>
</dbReference>
<reference evidence="2" key="2">
    <citation type="submission" date="2021-04" db="EMBL/GenBank/DDBJ databases">
        <authorList>
            <person name="Gilroy R."/>
        </authorList>
    </citation>
    <scope>NUCLEOTIDE SEQUENCE</scope>
    <source>
        <strain evidence="2">ChiGjej1B1-13045</strain>
    </source>
</reference>
<feature type="transmembrane region" description="Helical" evidence="1">
    <location>
        <begin position="49"/>
        <end position="67"/>
    </location>
</feature>
<evidence type="ECO:0000313" key="3">
    <source>
        <dbReference type="Proteomes" id="UP000824017"/>
    </source>
</evidence>
<dbReference type="EMBL" id="DXCD01000210">
    <property type="protein sequence ID" value="HIZ13841.1"/>
    <property type="molecule type" value="Genomic_DNA"/>
</dbReference>
<feature type="transmembrane region" description="Helical" evidence="1">
    <location>
        <begin position="113"/>
        <end position="130"/>
    </location>
</feature>
<protein>
    <submittedName>
        <fullName evidence="2">YwaF family protein</fullName>
    </submittedName>
</protein>
<dbReference type="AlphaFoldDB" id="A0A9D2DB72"/>
<feature type="transmembrane region" description="Helical" evidence="1">
    <location>
        <begin position="151"/>
        <end position="173"/>
    </location>
</feature>
<keyword evidence="1" id="KW-0472">Membrane</keyword>
<organism evidence="2 3">
    <name type="scientific">Candidatus Mediterraneibacter stercorigallinarum</name>
    <dbReference type="NCBI Taxonomy" id="2838686"/>
    <lineage>
        <taxon>Bacteria</taxon>
        <taxon>Bacillati</taxon>
        <taxon>Bacillota</taxon>
        <taxon>Clostridia</taxon>
        <taxon>Lachnospirales</taxon>
        <taxon>Lachnospiraceae</taxon>
        <taxon>Mediterraneibacter</taxon>
    </lineage>
</organism>
<comment type="caution">
    <text evidence="2">The sequence shown here is derived from an EMBL/GenBank/DDBJ whole genome shotgun (WGS) entry which is preliminary data.</text>
</comment>
<accession>A0A9D2DB72</accession>
<sequence length="240" mass="27678">MTGRSSFIETYFPGLSDRIFFLCGVLMLGSEVWKQCLLTFVLGHGTYNWWYFPFQLCSIPMYVLLAYPWLRRESTRRMLLAFLISYCLLGGVAVFADTSGLNYPLPSLTVHSWTWHILLLLIGLSAGIVYSRRLDADAKNIIFSRTLSHSLPLRPFFHATLLYLCCCLAAEVFNLSLDRFGLINMFYINPHLQMQQVVFRDLVPIIGNLPAILIYIAATCLGAFLFFLIWNLIFRLMFRK</sequence>
<feature type="transmembrane region" description="Helical" evidence="1">
    <location>
        <begin position="79"/>
        <end position="101"/>
    </location>
</feature>
<evidence type="ECO:0000313" key="2">
    <source>
        <dbReference type="EMBL" id="HIZ13841.1"/>
    </source>
</evidence>
<name>A0A9D2DB72_9FIRM</name>
<proteinExistence type="predicted"/>
<keyword evidence="1" id="KW-0812">Transmembrane</keyword>
<evidence type="ECO:0000256" key="1">
    <source>
        <dbReference type="SAM" id="Phobius"/>
    </source>
</evidence>